<evidence type="ECO:0000256" key="8">
    <source>
        <dbReference type="ARBA" id="ARBA00023012"/>
    </source>
</evidence>
<keyword evidence="4" id="KW-0808">Transferase</keyword>
<evidence type="ECO:0000256" key="4">
    <source>
        <dbReference type="ARBA" id="ARBA00022679"/>
    </source>
</evidence>
<dbReference type="Gene3D" id="1.20.5.1930">
    <property type="match status" value="1"/>
</dbReference>
<evidence type="ECO:0000256" key="7">
    <source>
        <dbReference type="ARBA" id="ARBA00022840"/>
    </source>
</evidence>
<evidence type="ECO:0000256" key="9">
    <source>
        <dbReference type="SAM" id="MobiDB-lite"/>
    </source>
</evidence>
<keyword evidence="14" id="KW-1185">Reference proteome</keyword>
<comment type="catalytic activity">
    <reaction evidence="1">
        <text>ATP + protein L-histidine = ADP + protein N-phospho-L-histidine.</text>
        <dbReference type="EC" id="2.7.13.3"/>
    </reaction>
</comment>
<keyword evidence="10" id="KW-1133">Transmembrane helix</keyword>
<feature type="domain" description="Signal transduction histidine kinase subgroup 3 dimerisation and phosphoacceptor" evidence="12">
    <location>
        <begin position="239"/>
        <end position="303"/>
    </location>
</feature>
<protein>
    <recommendedName>
        <fullName evidence="2">histidine kinase</fullName>
        <ecNumber evidence="2">2.7.13.3</ecNumber>
    </recommendedName>
</protein>
<dbReference type="Pfam" id="PF07730">
    <property type="entry name" value="HisKA_3"/>
    <property type="match status" value="1"/>
</dbReference>
<dbReference type="GO" id="GO:0000155">
    <property type="term" value="F:phosphorelay sensor kinase activity"/>
    <property type="evidence" value="ECO:0007669"/>
    <property type="project" value="InterPro"/>
</dbReference>
<keyword evidence="8" id="KW-0902">Two-component regulatory system</keyword>
<feature type="compositionally biased region" description="Gly residues" evidence="9">
    <location>
        <begin position="330"/>
        <end position="351"/>
    </location>
</feature>
<evidence type="ECO:0000259" key="11">
    <source>
        <dbReference type="Pfam" id="PF02518"/>
    </source>
</evidence>
<dbReference type="InterPro" id="IPR050482">
    <property type="entry name" value="Sensor_HK_TwoCompSys"/>
</dbReference>
<evidence type="ECO:0000256" key="5">
    <source>
        <dbReference type="ARBA" id="ARBA00022741"/>
    </source>
</evidence>
<dbReference type="Proteomes" id="UP000249340">
    <property type="component" value="Chromosome"/>
</dbReference>
<dbReference type="InterPro" id="IPR003594">
    <property type="entry name" value="HATPase_dom"/>
</dbReference>
<dbReference type="Gene3D" id="3.30.565.10">
    <property type="entry name" value="Histidine kinase-like ATPase, C-terminal domain"/>
    <property type="match status" value="1"/>
</dbReference>
<dbReference type="EMBL" id="CP031264">
    <property type="protein sequence ID" value="AXI81508.1"/>
    <property type="molecule type" value="Genomic_DNA"/>
</dbReference>
<evidence type="ECO:0000313" key="14">
    <source>
        <dbReference type="Proteomes" id="UP000249340"/>
    </source>
</evidence>
<reference evidence="14" key="1">
    <citation type="submission" date="2018-07" db="EMBL/GenBank/DDBJ databases">
        <title>Streptacidiphilus bronchialis DSM 106435 chromosome.</title>
        <authorList>
            <person name="Batra D."/>
            <person name="Gulvik C.A."/>
        </authorList>
    </citation>
    <scope>NUCLEOTIDE SEQUENCE [LARGE SCALE GENOMIC DNA]</scope>
    <source>
        <strain evidence="14">DSM 106435</strain>
    </source>
</reference>
<dbReference type="GO" id="GO:0046983">
    <property type="term" value="F:protein dimerization activity"/>
    <property type="evidence" value="ECO:0007669"/>
    <property type="project" value="InterPro"/>
</dbReference>
<dbReference type="PANTHER" id="PTHR24421:SF10">
    <property type="entry name" value="NITRATE_NITRITE SENSOR PROTEIN NARQ"/>
    <property type="match status" value="1"/>
</dbReference>
<dbReference type="SUPFAM" id="SSF55874">
    <property type="entry name" value="ATPase domain of HSP90 chaperone/DNA topoisomerase II/histidine kinase"/>
    <property type="match status" value="1"/>
</dbReference>
<proteinExistence type="predicted"/>
<organism evidence="13 14">
    <name type="scientific">Peterkaempfera bronchialis</name>
    <dbReference type="NCBI Taxonomy" id="2126346"/>
    <lineage>
        <taxon>Bacteria</taxon>
        <taxon>Bacillati</taxon>
        <taxon>Actinomycetota</taxon>
        <taxon>Actinomycetes</taxon>
        <taxon>Kitasatosporales</taxon>
        <taxon>Streptomycetaceae</taxon>
        <taxon>Peterkaempfera</taxon>
    </lineage>
</organism>
<evidence type="ECO:0000256" key="6">
    <source>
        <dbReference type="ARBA" id="ARBA00022777"/>
    </source>
</evidence>
<keyword evidence="10" id="KW-0472">Membrane</keyword>
<feature type="region of interest" description="Disordered" evidence="9">
    <location>
        <begin position="310"/>
        <end position="360"/>
    </location>
</feature>
<feature type="transmembrane region" description="Helical" evidence="10">
    <location>
        <begin position="143"/>
        <end position="164"/>
    </location>
</feature>
<keyword evidence="10" id="KW-0812">Transmembrane</keyword>
<sequence length="508" mass="52273">MSAGESTSRSGVSGPVAVAVSVPRAPGAARAEGGRGRSGPLWWARRRSMALDVLLAAAAALECGAGAAGFASGSLHWHGVVPVIAFVLGSLAGASLVVRRRWPALPVVAALVFVPGMVGVVLLVVSLYTLAACRDWRARRSTVTTLSALVFVETLGMVLITFFGDPESGGSDSPRLLLVVLAVLVAVGLTVPPVVVGLYVGARRRLVESLRDRAEGLETELALLAEQAHERARRARMEERTRIAREMHDVVAHRVSLMVVHAGAMERIVAKDPDRAAESARLMGEVGRQALDELRQILGVLRMSEGETGTAAARAGAAPSPARKAEDGAPDGGAFGGGRGGGGRADGGAGDDGTAAGADGGPGLGDLVRLVEQSRSAGLPVRLAVSGARRAFTAQAEHTAYRVVQEALTNAYKHARGADTLVTVAYVPNGVRITVVNTCPAERPQPGADRPLPSGGNGLVGMRERVAALGGTFAAGAADDGGFQVEAVLPSRLAVNAVPLRREPVEPA</sequence>
<keyword evidence="6 13" id="KW-0418">Kinase</keyword>
<dbReference type="CDD" id="cd16917">
    <property type="entry name" value="HATPase_UhpB-NarQ-NarX-like"/>
    <property type="match status" value="1"/>
</dbReference>
<dbReference type="PANTHER" id="PTHR24421">
    <property type="entry name" value="NITRATE/NITRITE SENSOR PROTEIN NARX-RELATED"/>
    <property type="match status" value="1"/>
</dbReference>
<dbReference type="AlphaFoldDB" id="A0A345T6A3"/>
<dbReference type="Pfam" id="PF02518">
    <property type="entry name" value="HATPase_c"/>
    <property type="match status" value="1"/>
</dbReference>
<dbReference type="EC" id="2.7.13.3" evidence="2"/>
<evidence type="ECO:0000313" key="13">
    <source>
        <dbReference type="EMBL" id="AXI81508.1"/>
    </source>
</evidence>
<evidence type="ECO:0000256" key="2">
    <source>
        <dbReference type="ARBA" id="ARBA00012438"/>
    </source>
</evidence>
<evidence type="ECO:0000259" key="12">
    <source>
        <dbReference type="Pfam" id="PF07730"/>
    </source>
</evidence>
<accession>A0A345T6A3</accession>
<keyword evidence="3" id="KW-0597">Phosphoprotein</keyword>
<dbReference type="GO" id="GO:0005524">
    <property type="term" value="F:ATP binding"/>
    <property type="evidence" value="ECO:0007669"/>
    <property type="project" value="UniProtKB-KW"/>
</dbReference>
<dbReference type="GO" id="GO:0016020">
    <property type="term" value="C:membrane"/>
    <property type="evidence" value="ECO:0007669"/>
    <property type="project" value="InterPro"/>
</dbReference>
<dbReference type="InterPro" id="IPR011712">
    <property type="entry name" value="Sig_transdc_His_kin_sub3_dim/P"/>
</dbReference>
<keyword evidence="5" id="KW-0547">Nucleotide-binding</keyword>
<feature type="transmembrane region" description="Helical" evidence="10">
    <location>
        <begin position="176"/>
        <end position="201"/>
    </location>
</feature>
<evidence type="ECO:0000256" key="1">
    <source>
        <dbReference type="ARBA" id="ARBA00000085"/>
    </source>
</evidence>
<dbReference type="OrthoDB" id="227596at2"/>
<keyword evidence="7" id="KW-0067">ATP-binding</keyword>
<feature type="transmembrane region" description="Helical" evidence="10">
    <location>
        <begin position="77"/>
        <end position="98"/>
    </location>
</feature>
<evidence type="ECO:0000256" key="10">
    <source>
        <dbReference type="SAM" id="Phobius"/>
    </source>
</evidence>
<dbReference type="KEGG" id="stri:C7M71_018820"/>
<gene>
    <name evidence="13" type="ORF">C7M71_018820</name>
</gene>
<feature type="domain" description="Histidine kinase/HSP90-like ATPase" evidence="11">
    <location>
        <begin position="398"/>
        <end position="491"/>
    </location>
</feature>
<feature type="transmembrane region" description="Helical" evidence="10">
    <location>
        <begin position="49"/>
        <end position="70"/>
    </location>
</feature>
<feature type="transmembrane region" description="Helical" evidence="10">
    <location>
        <begin position="104"/>
        <end position="131"/>
    </location>
</feature>
<dbReference type="InterPro" id="IPR036890">
    <property type="entry name" value="HATPase_C_sf"/>
</dbReference>
<evidence type="ECO:0000256" key="3">
    <source>
        <dbReference type="ARBA" id="ARBA00022553"/>
    </source>
</evidence>
<feature type="compositionally biased region" description="Low complexity" evidence="9">
    <location>
        <begin position="310"/>
        <end position="322"/>
    </location>
</feature>
<name>A0A345T6A3_9ACTN</name>